<dbReference type="Proteomes" id="UP000036426">
    <property type="component" value="Unassembled WGS sequence"/>
</dbReference>
<keyword evidence="1" id="KW-0812">Transmembrane</keyword>
<evidence type="ECO:0000313" key="3">
    <source>
        <dbReference type="Proteomes" id="UP000036426"/>
    </source>
</evidence>
<dbReference type="RefSeq" id="WP_047873266.1">
    <property type="nucleotide sequence ID" value="NZ_BMYC01000001.1"/>
</dbReference>
<name>A0A0J1GPY5_9GAMM</name>
<reference evidence="2 3" key="1">
    <citation type="submission" date="2015-05" db="EMBL/GenBank/DDBJ databases">
        <title>Photobacterium galathea sp. nov.</title>
        <authorList>
            <person name="Machado H."/>
            <person name="Gram L."/>
        </authorList>
    </citation>
    <scope>NUCLEOTIDE SEQUENCE [LARGE SCALE GENOMIC DNA]</scope>
    <source>
        <strain evidence="2 3">DSM 25995</strain>
    </source>
</reference>
<organism evidence="2 3">
    <name type="scientific">Photobacterium aphoticum</name>
    <dbReference type="NCBI Taxonomy" id="754436"/>
    <lineage>
        <taxon>Bacteria</taxon>
        <taxon>Pseudomonadati</taxon>
        <taxon>Pseudomonadota</taxon>
        <taxon>Gammaproteobacteria</taxon>
        <taxon>Vibrionales</taxon>
        <taxon>Vibrionaceae</taxon>
        <taxon>Photobacterium</taxon>
    </lineage>
</organism>
<feature type="transmembrane region" description="Helical" evidence="1">
    <location>
        <begin position="41"/>
        <end position="60"/>
    </location>
</feature>
<protein>
    <submittedName>
        <fullName evidence="2">Uncharacterized protein</fullName>
    </submittedName>
</protein>
<sequence length="133" mass="14359">MKSKHILFSAILSLWGLCFLGATQANMQHILPLFNTSWTDAMMALLIGTSIGLTLSFPPVRQYVDHHPFGKIVTSVVPGVIGFGGIGIGVIGALIVYIKTGDMALIAIPLHVSVIGLASSSWYCVLHWRQQDV</sequence>
<accession>A0A0J1GPY5</accession>
<feature type="transmembrane region" description="Helical" evidence="1">
    <location>
        <begin position="104"/>
        <end position="126"/>
    </location>
</feature>
<keyword evidence="1" id="KW-1133">Transmembrane helix</keyword>
<keyword evidence="1" id="KW-0472">Membrane</keyword>
<dbReference type="AlphaFoldDB" id="A0A0J1GPY5"/>
<proteinExistence type="predicted"/>
<gene>
    <name evidence="2" type="ORF">ABT58_05160</name>
</gene>
<feature type="transmembrane region" description="Helical" evidence="1">
    <location>
        <begin position="72"/>
        <end position="98"/>
    </location>
</feature>
<evidence type="ECO:0000256" key="1">
    <source>
        <dbReference type="SAM" id="Phobius"/>
    </source>
</evidence>
<comment type="caution">
    <text evidence="2">The sequence shown here is derived from an EMBL/GenBank/DDBJ whole genome shotgun (WGS) entry which is preliminary data.</text>
</comment>
<dbReference type="PATRIC" id="fig|754436.4.peg.1096"/>
<evidence type="ECO:0000313" key="2">
    <source>
        <dbReference type="EMBL" id="KLV01813.1"/>
    </source>
</evidence>
<keyword evidence="3" id="KW-1185">Reference proteome</keyword>
<dbReference type="EMBL" id="LDOV01000010">
    <property type="protein sequence ID" value="KLV01813.1"/>
    <property type="molecule type" value="Genomic_DNA"/>
</dbReference>